<name>A0A7H2BHA0_9MICC</name>
<dbReference type="Gene3D" id="3.30.70.2330">
    <property type="match status" value="1"/>
</dbReference>
<dbReference type="EMBL" id="CP061538">
    <property type="protein sequence ID" value="QNV39046.1"/>
    <property type="molecule type" value="Genomic_DNA"/>
</dbReference>
<proteinExistence type="predicted"/>
<keyword evidence="1" id="KW-0472">Membrane</keyword>
<feature type="transmembrane region" description="Helical" evidence="1">
    <location>
        <begin position="327"/>
        <end position="347"/>
    </location>
</feature>
<reference evidence="2 3" key="1">
    <citation type="submission" date="2020-09" db="EMBL/GenBank/DDBJ databases">
        <title>Investigation of environmental microbe.</title>
        <authorList>
            <person name="Ou Y."/>
            <person name="Kang Q."/>
        </authorList>
    </citation>
    <scope>NUCLEOTIDE SEQUENCE [LARGE SCALE GENOMIC DNA]</scope>
    <source>
        <strain evidence="2 3">KJZ-9</strain>
    </source>
</reference>
<evidence type="ECO:0000313" key="3">
    <source>
        <dbReference type="Proteomes" id="UP000516421"/>
    </source>
</evidence>
<dbReference type="RefSeq" id="WP_190616551.1">
    <property type="nucleotide sequence ID" value="NZ_BAAAHX010000002.1"/>
</dbReference>
<sequence length="381" mass="41780">MTDYSLGDRGTLRVITDDYYDAEILQVFEELQIDREKVWNGEARLIPEPNNPYEPNSIAVYIDDIKIGRLSPADSAEYWKPITRVVASGYDAIAHLQLSAVLRRRDGESFIESEGLLSLSPAHSLFPLNQAPTQATLLPQGPSMKVLDEKDYAEYLHSILPPSGEGRVILSLEVNALRQPDGSFIDSVEVFHDRKKVGRLSTQMSEQLAPVIRYAFERNKLTSAWGTIRGNAFELSLTVQAVRASELPAEWFEELPNNVPELLPETENFKVPESYEPTEGELNRQNLSKKKRGLVGSFSVGGGTASDSPGSVEVKSGAGVENPNRRIALLLGIVGALILIGGVFVVFAEPMLGILAIVLGASIVFLGLFMGRPPMEATSDQ</sequence>
<feature type="transmembrane region" description="Helical" evidence="1">
    <location>
        <begin position="353"/>
        <end position="371"/>
    </location>
</feature>
<keyword evidence="1" id="KW-0812">Transmembrane</keyword>
<evidence type="ECO:0000313" key="2">
    <source>
        <dbReference type="EMBL" id="QNV39046.1"/>
    </source>
</evidence>
<accession>A0A7H2BHA0</accession>
<dbReference type="AlphaFoldDB" id="A0A7H2BHA0"/>
<evidence type="ECO:0000256" key="1">
    <source>
        <dbReference type="SAM" id="Phobius"/>
    </source>
</evidence>
<keyword evidence="1" id="KW-1133">Transmembrane helix</keyword>
<keyword evidence="3" id="KW-1185">Reference proteome</keyword>
<dbReference type="KEGG" id="rama:IDM48_06335"/>
<organism evidence="2 3">
    <name type="scientific">Rothia amarae</name>
    <dbReference type="NCBI Taxonomy" id="169480"/>
    <lineage>
        <taxon>Bacteria</taxon>
        <taxon>Bacillati</taxon>
        <taxon>Actinomycetota</taxon>
        <taxon>Actinomycetes</taxon>
        <taxon>Micrococcales</taxon>
        <taxon>Micrococcaceae</taxon>
        <taxon>Rothia</taxon>
    </lineage>
</organism>
<protein>
    <submittedName>
        <fullName evidence="2">Uncharacterized protein</fullName>
    </submittedName>
</protein>
<dbReference type="Proteomes" id="UP000516421">
    <property type="component" value="Chromosome"/>
</dbReference>
<gene>
    <name evidence="2" type="ORF">IDM48_06335</name>
</gene>